<dbReference type="GO" id="GO:0003677">
    <property type="term" value="F:DNA binding"/>
    <property type="evidence" value="ECO:0007669"/>
    <property type="project" value="UniProtKB-KW"/>
</dbReference>
<dbReference type="OrthoDB" id="9798835at2"/>
<accession>A0A0P8W6B8</accession>
<gene>
    <name evidence="5" type="primary">sdpR_2</name>
    <name evidence="5" type="ORF">OXPF_29820</name>
</gene>
<keyword evidence="3" id="KW-0804">Transcription</keyword>
<keyword evidence="6" id="KW-1185">Reference proteome</keyword>
<name>A0A0P8W6B8_9CLOT</name>
<comment type="caution">
    <text evidence="5">The sequence shown here is derived from an EMBL/GenBank/DDBJ whole genome shotgun (WGS) entry which is preliminary data.</text>
</comment>
<dbReference type="PROSITE" id="PS50987">
    <property type="entry name" value="HTH_ARSR_2"/>
    <property type="match status" value="1"/>
</dbReference>
<keyword evidence="2" id="KW-0238">DNA-binding</keyword>
<dbReference type="STRING" id="36849.OXPF_29820"/>
<dbReference type="PANTHER" id="PTHR33154:SF33">
    <property type="entry name" value="TRANSCRIPTIONAL REPRESSOR SDPR"/>
    <property type="match status" value="1"/>
</dbReference>
<keyword evidence="1" id="KW-0805">Transcription regulation</keyword>
<dbReference type="GO" id="GO:0003700">
    <property type="term" value="F:DNA-binding transcription factor activity"/>
    <property type="evidence" value="ECO:0007669"/>
    <property type="project" value="InterPro"/>
</dbReference>
<dbReference type="InterPro" id="IPR051081">
    <property type="entry name" value="HTH_MetalResp_TranReg"/>
</dbReference>
<dbReference type="NCBIfam" id="NF033788">
    <property type="entry name" value="HTH_metalloreg"/>
    <property type="match status" value="1"/>
</dbReference>
<dbReference type="CDD" id="cd00090">
    <property type="entry name" value="HTH_ARSR"/>
    <property type="match status" value="1"/>
</dbReference>
<dbReference type="InterPro" id="IPR036390">
    <property type="entry name" value="WH_DNA-bd_sf"/>
</dbReference>
<evidence type="ECO:0000256" key="3">
    <source>
        <dbReference type="ARBA" id="ARBA00023163"/>
    </source>
</evidence>
<dbReference type="SMART" id="SM00418">
    <property type="entry name" value="HTH_ARSR"/>
    <property type="match status" value="1"/>
</dbReference>
<dbReference type="Gene3D" id="1.10.10.10">
    <property type="entry name" value="Winged helix-like DNA-binding domain superfamily/Winged helix DNA-binding domain"/>
    <property type="match status" value="1"/>
</dbReference>
<feature type="domain" description="HTH arsR-type" evidence="4">
    <location>
        <begin position="1"/>
        <end position="89"/>
    </location>
</feature>
<dbReference type="SUPFAM" id="SSF46785">
    <property type="entry name" value="Winged helix' DNA-binding domain"/>
    <property type="match status" value="1"/>
</dbReference>
<dbReference type="RefSeq" id="WP_054875977.1">
    <property type="nucleotide sequence ID" value="NZ_LKET01000039.1"/>
</dbReference>
<evidence type="ECO:0000313" key="5">
    <source>
        <dbReference type="EMBL" id="KPU43541.1"/>
    </source>
</evidence>
<evidence type="ECO:0000313" key="6">
    <source>
        <dbReference type="Proteomes" id="UP000050326"/>
    </source>
</evidence>
<evidence type="ECO:0000259" key="4">
    <source>
        <dbReference type="PROSITE" id="PS50987"/>
    </source>
</evidence>
<evidence type="ECO:0000256" key="1">
    <source>
        <dbReference type="ARBA" id="ARBA00023015"/>
    </source>
</evidence>
<dbReference type="InterPro" id="IPR011991">
    <property type="entry name" value="ArsR-like_HTH"/>
</dbReference>
<dbReference type="InterPro" id="IPR001845">
    <property type="entry name" value="HTH_ArsR_DNA-bd_dom"/>
</dbReference>
<reference evidence="5 6" key="1">
    <citation type="submission" date="2015-09" db="EMBL/GenBank/DDBJ databases">
        <title>Genome sequence of Oxobacter pfennigii DSM 3222.</title>
        <authorList>
            <person name="Poehlein A."/>
            <person name="Bengelsdorf F.R."/>
            <person name="Schiel-Bengelsdorf B."/>
            <person name="Duerre P."/>
            <person name="Daniel R."/>
        </authorList>
    </citation>
    <scope>NUCLEOTIDE SEQUENCE [LARGE SCALE GENOMIC DNA]</scope>
    <source>
        <strain evidence="5 6">DSM 3222</strain>
    </source>
</reference>
<dbReference type="InterPro" id="IPR036388">
    <property type="entry name" value="WH-like_DNA-bd_sf"/>
</dbReference>
<dbReference type="EMBL" id="LKET01000039">
    <property type="protein sequence ID" value="KPU43541.1"/>
    <property type="molecule type" value="Genomic_DNA"/>
</dbReference>
<dbReference type="PATRIC" id="fig|36849.3.peg.3156"/>
<proteinExistence type="predicted"/>
<sequence>MDKNKLFIVLAEPNRRKILDLLRTQERSVGELVEILHLSQPGISKHLRILREANLVNVKKEGQSHIYQLDAEPLREIHNWFEPYQHFWSDKLDSLEKHLETEDRLINTKKRMNK</sequence>
<protein>
    <submittedName>
        <fullName evidence="5">Transcriptional repressor SdpR</fullName>
    </submittedName>
</protein>
<dbReference type="PANTHER" id="PTHR33154">
    <property type="entry name" value="TRANSCRIPTIONAL REGULATOR, ARSR FAMILY"/>
    <property type="match status" value="1"/>
</dbReference>
<evidence type="ECO:0000256" key="2">
    <source>
        <dbReference type="ARBA" id="ARBA00023125"/>
    </source>
</evidence>
<dbReference type="AlphaFoldDB" id="A0A0P8W6B8"/>
<dbReference type="PRINTS" id="PR00778">
    <property type="entry name" value="HTHARSR"/>
</dbReference>
<organism evidence="5 6">
    <name type="scientific">Oxobacter pfennigii</name>
    <dbReference type="NCBI Taxonomy" id="36849"/>
    <lineage>
        <taxon>Bacteria</taxon>
        <taxon>Bacillati</taxon>
        <taxon>Bacillota</taxon>
        <taxon>Clostridia</taxon>
        <taxon>Eubacteriales</taxon>
        <taxon>Clostridiaceae</taxon>
        <taxon>Oxobacter</taxon>
    </lineage>
</organism>
<dbReference type="Proteomes" id="UP000050326">
    <property type="component" value="Unassembled WGS sequence"/>
</dbReference>
<dbReference type="Pfam" id="PF01022">
    <property type="entry name" value="HTH_5"/>
    <property type="match status" value="1"/>
</dbReference>